<name>A0A931D1J7_9PSED</name>
<keyword evidence="1" id="KW-0732">Signal</keyword>
<comment type="caution">
    <text evidence="2">The sequence shown here is derived from an EMBL/GenBank/DDBJ whole genome shotgun (WGS) entry which is preliminary data.</text>
</comment>
<evidence type="ECO:0000256" key="1">
    <source>
        <dbReference type="SAM" id="SignalP"/>
    </source>
</evidence>
<evidence type="ECO:0000313" key="2">
    <source>
        <dbReference type="EMBL" id="MBG0836101.1"/>
    </source>
</evidence>
<gene>
    <name evidence="2" type="ORF">H3221_13400</name>
</gene>
<dbReference type="EMBL" id="JACFYX010000011">
    <property type="protein sequence ID" value="MBG0836101.1"/>
    <property type="molecule type" value="Genomic_DNA"/>
</dbReference>
<accession>A0A931D1J7</accession>
<dbReference type="AlphaFoldDB" id="A0A931D1J7"/>
<reference evidence="2" key="1">
    <citation type="submission" date="2020-07" db="EMBL/GenBank/DDBJ databases">
        <title>Pseudomonas chaetoceroseae sp. nov., a new member of the Pseudomonas oleovorans group isolated from a culture of Chaetoceros calcitrans.</title>
        <authorList>
            <person name="Girard L."/>
            <person name="Lood C."/>
            <person name="De Mot R."/>
            <person name="Baudart J."/>
        </authorList>
    </citation>
    <scope>NUCLEOTIDE SEQUENCE</scope>
    <source>
        <strain evidence="2">536</strain>
    </source>
</reference>
<protein>
    <recommendedName>
        <fullName evidence="4">YHYH domain-containing protein</fullName>
    </recommendedName>
</protein>
<feature type="signal peptide" evidence="1">
    <location>
        <begin position="1"/>
        <end position="24"/>
    </location>
</feature>
<dbReference type="Proteomes" id="UP000596932">
    <property type="component" value="Unassembled WGS sequence"/>
</dbReference>
<organism evidence="2 3">
    <name type="scientific">Pseudomonas chaetocerotis</name>
    <dbReference type="NCBI Taxonomy" id="2758695"/>
    <lineage>
        <taxon>Bacteria</taxon>
        <taxon>Pseudomonadati</taxon>
        <taxon>Pseudomonadota</taxon>
        <taxon>Gammaproteobacteria</taxon>
        <taxon>Pseudomonadales</taxon>
        <taxon>Pseudomonadaceae</taxon>
        <taxon>Pseudomonas</taxon>
    </lineage>
</organism>
<keyword evidence="3" id="KW-1185">Reference proteome</keyword>
<proteinExistence type="predicted"/>
<dbReference type="PROSITE" id="PS51257">
    <property type="entry name" value="PROKAR_LIPOPROTEIN"/>
    <property type="match status" value="1"/>
</dbReference>
<feature type="chain" id="PRO_5037549854" description="YHYH domain-containing protein" evidence="1">
    <location>
        <begin position="25"/>
        <end position="65"/>
    </location>
</feature>
<dbReference type="RefSeq" id="WP_196475408.1">
    <property type="nucleotide sequence ID" value="NZ_JACFYX020000005.1"/>
</dbReference>
<evidence type="ECO:0000313" key="3">
    <source>
        <dbReference type="Proteomes" id="UP000596932"/>
    </source>
</evidence>
<sequence>MRIKNIAKVAMAMVFAVGCQVGLAQSAFVVTASAGSEPVAHGGGCRKDSPPGKCCHAGSQPFHCH</sequence>
<evidence type="ECO:0008006" key="4">
    <source>
        <dbReference type="Google" id="ProtNLM"/>
    </source>
</evidence>